<evidence type="ECO:0000256" key="4">
    <source>
        <dbReference type="SAM" id="Phobius"/>
    </source>
</evidence>
<gene>
    <name evidence="5" type="ORF">ACEWY4_005810</name>
</gene>
<evidence type="ECO:0000256" key="3">
    <source>
        <dbReference type="ARBA" id="ARBA00014595"/>
    </source>
</evidence>
<protein>
    <recommendedName>
        <fullName evidence="3">Transmembrane protein 177</fullName>
    </recommendedName>
</protein>
<keyword evidence="4" id="KW-0812">Transmembrane</keyword>
<dbReference type="InterPro" id="IPR026620">
    <property type="entry name" value="TMEM177"/>
</dbReference>
<accession>A0ABD1KJI9</accession>
<keyword evidence="4" id="KW-0472">Membrane</keyword>
<feature type="transmembrane region" description="Helical" evidence="4">
    <location>
        <begin position="201"/>
        <end position="223"/>
    </location>
</feature>
<dbReference type="EMBL" id="JBHFQA010000005">
    <property type="protein sequence ID" value="KAL2099330.1"/>
    <property type="molecule type" value="Genomic_DNA"/>
</dbReference>
<keyword evidence="4" id="KW-1133">Transmembrane helix</keyword>
<dbReference type="PANTHER" id="PTHR21824">
    <property type="entry name" value="TRANSMEMBRANE PROTEIN 177"/>
    <property type="match status" value="1"/>
</dbReference>
<dbReference type="Proteomes" id="UP001591681">
    <property type="component" value="Unassembled WGS sequence"/>
</dbReference>
<dbReference type="PANTHER" id="PTHR21824:SF4">
    <property type="entry name" value="TRANSMEMBRANE PROTEIN 177"/>
    <property type="match status" value="1"/>
</dbReference>
<sequence>MISSFLKVSAFVQKYRTPVLLISCGGVFTANIFYHVFPNGTYRKLYQAWSKGEPASLSEKLEDTFQAVLKDCTVGSTKNYTAFASFGFHPIGAGVPWLPAGAHVGIPANFNSSADDLAGITNRTILINGKEVEWESEIGNSLKESLVFSPEAKKFAIAREVVRLESAGPVLHAAVAPACLAGIFVNSVVLKQIFGLYTGSMLARGLVNVVVLGLGAAFYFLAADEISQWLDYRSDRRAASLSPEYAKGGVEFYDKILLRNKTLRMLMGPKGEEMYAPSGNLFPANVFSLKHAPYTVRREGIATLLKEQKM</sequence>
<evidence type="ECO:0000256" key="1">
    <source>
        <dbReference type="ARBA" id="ARBA00003998"/>
    </source>
</evidence>
<reference evidence="5 6" key="1">
    <citation type="submission" date="2024-09" db="EMBL/GenBank/DDBJ databases">
        <title>A chromosome-level genome assembly of Gray's grenadier anchovy, Coilia grayii.</title>
        <authorList>
            <person name="Fu Z."/>
        </authorList>
    </citation>
    <scope>NUCLEOTIDE SEQUENCE [LARGE SCALE GENOMIC DNA]</scope>
    <source>
        <strain evidence="5">G4</strain>
        <tissue evidence="5">Muscle</tissue>
    </source>
</reference>
<proteinExistence type="inferred from homology"/>
<evidence type="ECO:0000313" key="5">
    <source>
        <dbReference type="EMBL" id="KAL2099330.1"/>
    </source>
</evidence>
<dbReference type="AlphaFoldDB" id="A0ABD1KJI9"/>
<comment type="function">
    <text evidence="1">Plays a role in the early steps of cytochrome c oxidase subunit II (MT-CO2/COX2) maturation and is required for the stabilization of COX20 and the newly synthesized MT-CO2/COX2 protein.</text>
</comment>
<feature type="transmembrane region" description="Helical" evidence="4">
    <location>
        <begin position="169"/>
        <end position="189"/>
    </location>
</feature>
<feature type="transmembrane region" description="Helical" evidence="4">
    <location>
        <begin position="20"/>
        <end position="37"/>
    </location>
</feature>
<comment type="similarity">
    <text evidence="2">Belongs to the TMEM177 family.</text>
</comment>
<evidence type="ECO:0000313" key="6">
    <source>
        <dbReference type="Proteomes" id="UP001591681"/>
    </source>
</evidence>
<organism evidence="5 6">
    <name type="scientific">Coilia grayii</name>
    <name type="common">Gray's grenadier anchovy</name>
    <dbReference type="NCBI Taxonomy" id="363190"/>
    <lineage>
        <taxon>Eukaryota</taxon>
        <taxon>Metazoa</taxon>
        <taxon>Chordata</taxon>
        <taxon>Craniata</taxon>
        <taxon>Vertebrata</taxon>
        <taxon>Euteleostomi</taxon>
        <taxon>Actinopterygii</taxon>
        <taxon>Neopterygii</taxon>
        <taxon>Teleostei</taxon>
        <taxon>Clupei</taxon>
        <taxon>Clupeiformes</taxon>
        <taxon>Clupeoidei</taxon>
        <taxon>Engraulidae</taxon>
        <taxon>Coilinae</taxon>
        <taxon>Coilia</taxon>
    </lineage>
</organism>
<comment type="caution">
    <text evidence="5">The sequence shown here is derived from an EMBL/GenBank/DDBJ whole genome shotgun (WGS) entry which is preliminary data.</text>
</comment>
<name>A0ABD1KJI9_9TELE</name>
<keyword evidence="6" id="KW-1185">Reference proteome</keyword>
<evidence type="ECO:0000256" key="2">
    <source>
        <dbReference type="ARBA" id="ARBA00005794"/>
    </source>
</evidence>